<keyword evidence="9" id="KW-1185">Reference proteome</keyword>
<dbReference type="OrthoDB" id="427368at2759"/>
<feature type="region of interest" description="Disordered" evidence="5">
    <location>
        <begin position="817"/>
        <end position="858"/>
    </location>
</feature>
<evidence type="ECO:0000256" key="2">
    <source>
        <dbReference type="ARBA" id="ARBA00022574"/>
    </source>
</evidence>
<feature type="domain" description="WDHD1/CFT4 helical bundle" evidence="7">
    <location>
        <begin position="632"/>
        <end position="700"/>
    </location>
</feature>
<dbReference type="STRING" id="1246581.A0A2H9TPC6"/>
<evidence type="ECO:0000259" key="7">
    <source>
        <dbReference type="Pfam" id="PF20946"/>
    </source>
</evidence>
<dbReference type="InterPro" id="IPR036322">
    <property type="entry name" value="WD40_repeat_dom_sf"/>
</dbReference>
<dbReference type="GO" id="GO:0003682">
    <property type="term" value="F:chromatin binding"/>
    <property type="evidence" value="ECO:0007669"/>
    <property type="project" value="TreeGrafter"/>
</dbReference>
<accession>A0A2H9TPC6</accession>
<evidence type="ECO:0000256" key="5">
    <source>
        <dbReference type="SAM" id="MobiDB-lite"/>
    </source>
</evidence>
<feature type="domain" description="WDHD1/CFT4 second beta-propeller" evidence="6">
    <location>
        <begin position="323"/>
        <end position="600"/>
    </location>
</feature>
<feature type="compositionally biased region" description="Acidic residues" evidence="5">
    <location>
        <begin position="261"/>
        <end position="272"/>
    </location>
</feature>
<dbReference type="InterPro" id="IPR022100">
    <property type="entry name" value="WDHD1/CFT4_beta-prop_2nd"/>
</dbReference>
<evidence type="ECO:0000256" key="1">
    <source>
        <dbReference type="ARBA" id="ARBA00004123"/>
    </source>
</evidence>
<evidence type="ECO:0000256" key="4">
    <source>
        <dbReference type="ARBA" id="ARBA00023242"/>
    </source>
</evidence>
<comment type="subcellular location">
    <subcellularLocation>
        <location evidence="1">Nucleus</location>
    </subcellularLocation>
</comment>
<keyword evidence="4" id="KW-0539">Nucleus</keyword>
<evidence type="ECO:0000256" key="3">
    <source>
        <dbReference type="ARBA" id="ARBA00022737"/>
    </source>
</evidence>
<dbReference type="SUPFAM" id="SSF50978">
    <property type="entry name" value="WD40 repeat-like"/>
    <property type="match status" value="1"/>
</dbReference>
<keyword evidence="3" id="KW-0677">Repeat</keyword>
<evidence type="ECO:0000313" key="8">
    <source>
        <dbReference type="EMBL" id="PJF19605.1"/>
    </source>
</evidence>
<sequence length="858" mass="94566">MWSFNTLDCCFLTGGSDGELALHHLDESCKLSTTVHRRIHRGAITDISATDAHFISVGEDGALYVTSHNVLESKLTFRATLPLQTVAVDVLIAVAGDELTISVVDFEANVVWKSEILASVISVDAKGLVSVWKPADGGYAKSRSVNIGVSLNGLFILEKDELKMKEHIKPPTAAHFSAAVIPVPGTEVVVLAHSEGATLISSDSLELSPDLPMPVANVIGVAGNALGNMLTISSDGSLAPFSVTFAFDDAPKSKKSSFDMFDSDAEAEEREDEDKILKRDRKYMMDSEEEFDDYDVEDPTDQPEPAIIPPSTMQYRPECIHKQFQPSCTPFVHGYRFLCWNNTGIITSRQDEGYCSVAVEFHDKNFHRPVHFIDEFGYTMGAIGKSGFILASPKDAERPSMLYISPLDSQERSAPWSISLAPEEDALGVAIGAAKYAVVATSAGFLRTFSPTGLQGPIVNFPGSFVSMVAHANQLFVLTSDEFSSELVYTFYSLDKLAQLRTGHVGGRFRNLRLGWIGWSDSGIAGIFDEQMVLHICNADAGYVWQPWLECREHKEKKELVWPIGFTANDLLCLQLRSGDEHPEPVPRPMPTVIPMQIPLLAIDDPTVVSFERAFRAHTIFNSGSLRPELADRESRRLQLASDKHVLELIQLAIRADKPARVIELCPLFLMEKSWDMAIQLVRHNRLAQLADRIENLRNKTECKTEVPCETRVRPALVKTPKALSQVAIESPSTTLANLTPIPFSLEATQLKPDVPLFPLSHSAFDESTQLPPEMPIEPALETPAALANPFAQLSFDTPRTEAKSRSFAEMMRTVQQAVEAPSPIKKARSEAPAEKTKRQSELSLFSKCVDENTAGNE</sequence>
<evidence type="ECO:0000259" key="6">
    <source>
        <dbReference type="Pfam" id="PF12341"/>
    </source>
</evidence>
<dbReference type="GO" id="GO:0006261">
    <property type="term" value="P:DNA-templated DNA replication"/>
    <property type="evidence" value="ECO:0007669"/>
    <property type="project" value="TreeGrafter"/>
</dbReference>
<comment type="caution">
    <text evidence="8">The sequence shown here is derived from an EMBL/GenBank/DDBJ whole genome shotgun (WGS) entry which is preliminary data.</text>
</comment>
<dbReference type="GO" id="GO:0043596">
    <property type="term" value="C:nuclear replication fork"/>
    <property type="evidence" value="ECO:0007669"/>
    <property type="project" value="TreeGrafter"/>
</dbReference>
<feature type="region of interest" description="Disordered" evidence="5">
    <location>
        <begin position="253"/>
        <end position="273"/>
    </location>
</feature>
<dbReference type="GO" id="GO:0000278">
    <property type="term" value="P:mitotic cell cycle"/>
    <property type="evidence" value="ECO:0007669"/>
    <property type="project" value="TreeGrafter"/>
</dbReference>
<dbReference type="AlphaFoldDB" id="A0A2H9TPC6"/>
<dbReference type="Proteomes" id="UP000240830">
    <property type="component" value="Unassembled WGS sequence"/>
</dbReference>
<dbReference type="Pfam" id="PF12341">
    <property type="entry name" value="Mcl1_mid"/>
    <property type="match status" value="1"/>
</dbReference>
<feature type="compositionally biased region" description="Basic and acidic residues" evidence="5">
    <location>
        <begin position="828"/>
        <end position="841"/>
    </location>
</feature>
<dbReference type="PANTHER" id="PTHR19932:SF10">
    <property type="entry name" value="WD REPEAT AND HMG-BOX DNA-BINDING PROTEIN 1"/>
    <property type="match status" value="1"/>
</dbReference>
<dbReference type="GO" id="GO:0006281">
    <property type="term" value="P:DNA repair"/>
    <property type="evidence" value="ECO:0007669"/>
    <property type="project" value="TreeGrafter"/>
</dbReference>
<keyword evidence="2" id="KW-0853">WD repeat</keyword>
<dbReference type="EMBL" id="MTSL01000050">
    <property type="protein sequence ID" value="PJF19605.1"/>
    <property type="molecule type" value="Genomic_DNA"/>
</dbReference>
<protein>
    <submittedName>
        <fullName evidence="8">Uncharacterized protein</fullName>
    </submittedName>
</protein>
<dbReference type="InterPro" id="IPR015943">
    <property type="entry name" value="WD40/YVTN_repeat-like_dom_sf"/>
</dbReference>
<dbReference type="Gene3D" id="2.130.10.10">
    <property type="entry name" value="YVTN repeat-like/Quinoprotein amine dehydrogenase"/>
    <property type="match status" value="1"/>
</dbReference>
<organism evidence="8 9">
    <name type="scientific">Paramicrosporidium saccamoebae</name>
    <dbReference type="NCBI Taxonomy" id="1246581"/>
    <lineage>
        <taxon>Eukaryota</taxon>
        <taxon>Fungi</taxon>
        <taxon>Fungi incertae sedis</taxon>
        <taxon>Cryptomycota</taxon>
        <taxon>Cryptomycota incertae sedis</taxon>
        <taxon>Paramicrosporidium</taxon>
    </lineage>
</organism>
<dbReference type="InterPro" id="IPR048591">
    <property type="entry name" value="WDHD1/CFT4_hel"/>
</dbReference>
<reference evidence="8 9" key="1">
    <citation type="submission" date="2016-10" db="EMBL/GenBank/DDBJ databases">
        <title>The genome of Paramicrosporidium saccamoebae is the missing link in understanding Cryptomycota and Microsporidia evolution.</title>
        <authorList>
            <person name="Quandt C.A."/>
            <person name="Beaudet D."/>
            <person name="Corsaro D."/>
            <person name="Michel R."/>
            <person name="Corradi N."/>
            <person name="James T."/>
        </authorList>
    </citation>
    <scope>NUCLEOTIDE SEQUENCE [LARGE SCALE GENOMIC DNA]</scope>
    <source>
        <strain evidence="8 9">KSL3</strain>
    </source>
</reference>
<gene>
    <name evidence="8" type="ORF">PSACC_00599</name>
</gene>
<dbReference type="PANTHER" id="PTHR19932">
    <property type="entry name" value="WD REPEAT AND HMG-BOX DNA BINDING PROTEIN"/>
    <property type="match status" value="1"/>
</dbReference>
<proteinExistence type="predicted"/>
<dbReference type="Pfam" id="PF20946">
    <property type="entry name" value="Ctf4_C"/>
    <property type="match status" value="1"/>
</dbReference>
<name>A0A2H9TPC6_9FUNG</name>
<evidence type="ECO:0000313" key="9">
    <source>
        <dbReference type="Proteomes" id="UP000240830"/>
    </source>
</evidence>